<evidence type="ECO:0000256" key="2">
    <source>
        <dbReference type="ARBA" id="ARBA00006728"/>
    </source>
</evidence>
<keyword evidence="3 8" id="KW-0678">Repressor</keyword>
<comment type="subcellular location">
    <subcellularLocation>
        <location evidence="1 8">Nucleus</location>
    </subcellularLocation>
</comment>
<sequence>MINFEATELRLGLPGGNGGSSEGGGGGGGGEKAKNNNINGMKRGFADTVVDLKLNLSTKESGGIDVIEKTKGKSASATGATDLSKPPAKSQVVGWPPVRSFRKNIMAVQKDNEEGDNKASSSSSSNVAFVKVSMDGAPYLRKVDLKLYKSYQELSDALGKMFSSFTIDYVPTYEDKDGDWMLVGDVPWDMFVDSCKRLRIMKGSEAIGLAPRAVEKCKNRS</sequence>
<dbReference type="PANTHER" id="PTHR31734:SF103">
    <property type="entry name" value="AUXIN-RESPONSIVE PROTEIN IAA16"/>
    <property type="match status" value="1"/>
</dbReference>
<feature type="region of interest" description="Disordered" evidence="9">
    <location>
        <begin position="75"/>
        <end position="94"/>
    </location>
</feature>
<dbReference type="SUPFAM" id="SSF54277">
    <property type="entry name" value="CAD &amp; PB1 domains"/>
    <property type="match status" value="1"/>
</dbReference>
<dbReference type="PROSITE" id="PS51745">
    <property type="entry name" value="PB1"/>
    <property type="match status" value="1"/>
</dbReference>
<dbReference type="GO" id="GO:0006355">
    <property type="term" value="P:regulation of DNA-templated transcription"/>
    <property type="evidence" value="ECO:0007669"/>
    <property type="project" value="InterPro"/>
</dbReference>
<evidence type="ECO:0000256" key="3">
    <source>
        <dbReference type="ARBA" id="ARBA00022491"/>
    </source>
</evidence>
<evidence type="ECO:0000256" key="9">
    <source>
        <dbReference type="SAM" id="MobiDB-lite"/>
    </source>
</evidence>
<accession>A0A067E0Z5</accession>
<reference evidence="11 12" key="1">
    <citation type="submission" date="2014-04" db="EMBL/GenBank/DDBJ databases">
        <authorList>
            <consortium name="International Citrus Genome Consortium"/>
            <person name="Gmitter F."/>
            <person name="Chen C."/>
            <person name="Farmerie W."/>
            <person name="Harkins T."/>
            <person name="Desany B."/>
            <person name="Mohiuddin M."/>
            <person name="Kodira C."/>
            <person name="Borodovsky M."/>
            <person name="Lomsadze A."/>
            <person name="Burns P."/>
            <person name="Jenkins J."/>
            <person name="Prochnik S."/>
            <person name="Shu S."/>
            <person name="Chapman J."/>
            <person name="Pitluck S."/>
            <person name="Schmutz J."/>
            <person name="Rokhsar D."/>
        </authorList>
    </citation>
    <scope>NUCLEOTIDE SEQUENCE</scope>
</reference>
<feature type="region of interest" description="Disordered" evidence="9">
    <location>
        <begin position="1"/>
        <end position="39"/>
    </location>
</feature>
<feature type="compositionally biased region" description="Gly residues" evidence="9">
    <location>
        <begin position="13"/>
        <end position="30"/>
    </location>
</feature>
<dbReference type="Gene3D" id="3.10.20.90">
    <property type="entry name" value="Phosphatidylinositol 3-kinase Catalytic Subunit, Chain A, domain 1"/>
    <property type="match status" value="1"/>
</dbReference>
<dbReference type="InterPro" id="IPR053793">
    <property type="entry name" value="PB1-like"/>
</dbReference>
<protein>
    <recommendedName>
        <fullName evidence="8">Auxin-responsive protein</fullName>
    </recommendedName>
</protein>
<evidence type="ECO:0000259" key="10">
    <source>
        <dbReference type="PROSITE" id="PS51745"/>
    </source>
</evidence>
<name>A0A067E0Z5_CITSI</name>
<organism evidence="11 12">
    <name type="scientific">Citrus sinensis</name>
    <name type="common">Sweet orange</name>
    <name type="synonym">Citrus aurantium var. sinensis</name>
    <dbReference type="NCBI Taxonomy" id="2711"/>
    <lineage>
        <taxon>Eukaryota</taxon>
        <taxon>Viridiplantae</taxon>
        <taxon>Streptophyta</taxon>
        <taxon>Embryophyta</taxon>
        <taxon>Tracheophyta</taxon>
        <taxon>Spermatophyta</taxon>
        <taxon>Magnoliopsida</taxon>
        <taxon>eudicotyledons</taxon>
        <taxon>Gunneridae</taxon>
        <taxon>Pentapetalae</taxon>
        <taxon>rosids</taxon>
        <taxon>malvids</taxon>
        <taxon>Sapindales</taxon>
        <taxon>Rutaceae</taxon>
        <taxon>Aurantioideae</taxon>
        <taxon>Citrus</taxon>
    </lineage>
</organism>
<dbReference type="SMR" id="A0A067E0Z5"/>
<keyword evidence="12" id="KW-1185">Reference proteome</keyword>
<keyword evidence="5 8" id="KW-0804">Transcription</keyword>
<dbReference type="Proteomes" id="UP000027120">
    <property type="component" value="Unassembled WGS sequence"/>
</dbReference>
<evidence type="ECO:0000313" key="11">
    <source>
        <dbReference type="EMBL" id="KDO48904.1"/>
    </source>
</evidence>
<keyword evidence="4 8" id="KW-0805">Transcription regulation</keyword>
<evidence type="ECO:0000256" key="4">
    <source>
        <dbReference type="ARBA" id="ARBA00023015"/>
    </source>
</evidence>
<dbReference type="EMBL" id="KK785127">
    <property type="protein sequence ID" value="KDO48904.1"/>
    <property type="molecule type" value="Genomic_DNA"/>
</dbReference>
<gene>
    <name evidence="11" type="ORF">CISIN_1g026005mg</name>
</gene>
<feature type="domain" description="PB1" evidence="10">
    <location>
        <begin position="127"/>
        <end position="203"/>
    </location>
</feature>
<proteinExistence type="inferred from homology"/>
<dbReference type="GO" id="GO:0009734">
    <property type="term" value="P:auxin-activated signaling pathway"/>
    <property type="evidence" value="ECO:0007669"/>
    <property type="project" value="UniProtKB-UniRule"/>
</dbReference>
<evidence type="ECO:0000256" key="8">
    <source>
        <dbReference type="RuleBase" id="RU004549"/>
    </source>
</evidence>
<comment type="function">
    <text evidence="8">Aux/IAA proteins are short-lived transcriptional factors that function as repressors of early auxin response genes at low auxin concentrations.</text>
</comment>
<evidence type="ECO:0000256" key="7">
    <source>
        <dbReference type="ARBA" id="ARBA00023294"/>
    </source>
</evidence>
<dbReference type="PANTHER" id="PTHR31734">
    <property type="entry name" value="AUXIN-RESPONSIVE PROTEIN IAA17"/>
    <property type="match status" value="1"/>
</dbReference>
<dbReference type="AlphaFoldDB" id="A0A067E0Z5"/>
<dbReference type="GO" id="GO:0005634">
    <property type="term" value="C:nucleus"/>
    <property type="evidence" value="ECO:0007669"/>
    <property type="project" value="UniProtKB-SubCell"/>
</dbReference>
<dbReference type="InterPro" id="IPR003311">
    <property type="entry name" value="AUX_IAA"/>
</dbReference>
<comment type="similarity">
    <text evidence="2 8">Belongs to the Aux/IAA family.</text>
</comment>
<dbReference type="Pfam" id="PF02309">
    <property type="entry name" value="AUX_IAA"/>
    <property type="match status" value="2"/>
</dbReference>
<keyword evidence="6 8" id="KW-0539">Nucleus</keyword>
<dbReference type="InterPro" id="IPR033389">
    <property type="entry name" value="AUX/IAA_dom"/>
</dbReference>
<keyword evidence="7 8" id="KW-0927">Auxin signaling pathway</keyword>
<evidence type="ECO:0000256" key="6">
    <source>
        <dbReference type="ARBA" id="ARBA00023242"/>
    </source>
</evidence>
<comment type="subunit">
    <text evidence="8">Homodimers and heterodimers.</text>
</comment>
<evidence type="ECO:0000256" key="5">
    <source>
        <dbReference type="ARBA" id="ARBA00023163"/>
    </source>
</evidence>
<evidence type="ECO:0000313" key="12">
    <source>
        <dbReference type="Proteomes" id="UP000027120"/>
    </source>
</evidence>
<evidence type="ECO:0000256" key="1">
    <source>
        <dbReference type="ARBA" id="ARBA00004123"/>
    </source>
</evidence>